<dbReference type="InterPro" id="IPR053222">
    <property type="entry name" value="Zygotic_Embryogenesis-Asso"/>
</dbReference>
<accession>A0A6A5GIW2</accession>
<dbReference type="InterPro" id="IPR001810">
    <property type="entry name" value="F-box_dom"/>
</dbReference>
<feature type="domain" description="F-box" evidence="1">
    <location>
        <begin position="370"/>
        <end position="421"/>
    </location>
</feature>
<dbReference type="EMBL" id="WUAV01000005">
    <property type="protein sequence ID" value="KAF1754551.1"/>
    <property type="molecule type" value="Genomic_DNA"/>
</dbReference>
<dbReference type="RefSeq" id="XP_053582940.1">
    <property type="nucleotide sequence ID" value="XM_053734027.1"/>
</dbReference>
<dbReference type="AlphaFoldDB" id="A0A6A5GIW2"/>
<protein>
    <recommendedName>
        <fullName evidence="1">F-box domain-containing protein</fullName>
    </recommendedName>
</protein>
<dbReference type="Pfam" id="PF00646">
    <property type="entry name" value="F-box"/>
    <property type="match status" value="2"/>
</dbReference>
<reference evidence="2 3" key="1">
    <citation type="submission" date="2019-12" db="EMBL/GenBank/DDBJ databases">
        <title>Chromosome-level assembly of the Caenorhabditis remanei genome.</title>
        <authorList>
            <person name="Teterina A.A."/>
            <person name="Willis J.H."/>
            <person name="Phillips P.C."/>
        </authorList>
    </citation>
    <scope>NUCLEOTIDE SEQUENCE [LARGE SCALE GENOMIC DNA]</scope>
    <source>
        <strain evidence="2 3">PX506</strain>
        <tissue evidence="2">Whole organism</tissue>
    </source>
</reference>
<dbReference type="InterPro" id="IPR012885">
    <property type="entry name" value="F-box_Sdz-33"/>
</dbReference>
<dbReference type="Proteomes" id="UP000483820">
    <property type="component" value="Chromosome V"/>
</dbReference>
<dbReference type="CTD" id="9828016"/>
<sequence length="689" mass="79608">MTTAFPLLRLPYLVLMPVLEQMEVTERVSLSILSKRVRIYVKLLKMTLDYVLSIMDVMHCKSINQFIIAEISEHDSLELVAKLPKIDEVVVEHIWYTKFLSYEAEYQKERRLIRVLKTVLPVSSAVKIFYPFQNLQNFNYLREILKGNFDDVTLKNYWGRTMPNCDMKFSLNDLRMTNVKSLEFLGPAFEVEDLNGYFKLWMKKKCNPRLEYLEVWMNSDTSMDLLLKGLSAVPVPIETKRKFRVLGNVKQLFYEETTAEFDITRADGRQATIRIGTWGTVCFYVWPESTNLEPNQEVSSERSLTSQSHGAVYPPIVLLLIPHQPLTIIHLHPDTPAASRSCVALSQPTPPNIDSLSHLHPLSPTEMTTPFPLLRLPRLALIPIFKEMEPIDVIAFSLLSKRTYNLSKSLCKKISSRYIDLEMDNCCVCMSIDLTDGSHLALYFYPEILNTVEVFYRDKSIQWKNVGLSTGQWIQRVFDVTKCRSLRGVKLNGTPNCDVFSFLNVVSYLEITNNCTKTSAIKALQVLSPVTSWITLFKLPFSNREEFQRFWLGDVKCLRIHEDDLSSFQFKIDDLLASNAVKLELLGVKMSLRDLNRFFSCWLDNTSNHRLKHLSVKSLEDINEDVLLYGLDAIRFTEERTREFQSTNMFPKFREFTEGFDVSRIDGKLAAITFGNGFEEIFINFAVRS</sequence>
<proteinExistence type="predicted"/>
<feature type="domain" description="F-box" evidence="1">
    <location>
        <begin position="4"/>
        <end position="55"/>
    </location>
</feature>
<comment type="caution">
    <text evidence="2">The sequence shown here is derived from an EMBL/GenBank/DDBJ whole genome shotgun (WGS) entry which is preliminary data.</text>
</comment>
<dbReference type="Pfam" id="PF07735">
    <property type="entry name" value="FBA_2"/>
    <property type="match status" value="2"/>
</dbReference>
<organism evidence="2 3">
    <name type="scientific">Caenorhabditis remanei</name>
    <name type="common">Caenorhabditis vulgaris</name>
    <dbReference type="NCBI Taxonomy" id="31234"/>
    <lineage>
        <taxon>Eukaryota</taxon>
        <taxon>Metazoa</taxon>
        <taxon>Ecdysozoa</taxon>
        <taxon>Nematoda</taxon>
        <taxon>Chromadorea</taxon>
        <taxon>Rhabditida</taxon>
        <taxon>Rhabditina</taxon>
        <taxon>Rhabditomorpha</taxon>
        <taxon>Rhabditoidea</taxon>
        <taxon>Rhabditidae</taxon>
        <taxon>Peloderinae</taxon>
        <taxon>Caenorhabditis</taxon>
    </lineage>
</organism>
<evidence type="ECO:0000313" key="2">
    <source>
        <dbReference type="EMBL" id="KAF1754551.1"/>
    </source>
</evidence>
<dbReference type="PANTHER" id="PTHR22899">
    <property type="entry name" value="CYCLIN-RELATED F-BOX FAMILY"/>
    <property type="match status" value="1"/>
</dbReference>
<evidence type="ECO:0000313" key="3">
    <source>
        <dbReference type="Proteomes" id="UP000483820"/>
    </source>
</evidence>
<dbReference type="PROSITE" id="PS50181">
    <property type="entry name" value="FBOX"/>
    <property type="match status" value="2"/>
</dbReference>
<evidence type="ECO:0000259" key="1">
    <source>
        <dbReference type="PROSITE" id="PS50181"/>
    </source>
</evidence>
<dbReference type="KEGG" id="crq:GCK72_021114"/>
<dbReference type="PANTHER" id="PTHR22899:SF0">
    <property type="entry name" value="F-BOX ASSOCIATED DOMAIN-CONTAINING PROTEIN-RELATED"/>
    <property type="match status" value="1"/>
</dbReference>
<gene>
    <name evidence="2" type="ORF">GCK72_021114</name>
</gene>
<dbReference type="GeneID" id="9828016"/>
<name>A0A6A5GIW2_CAERE</name>